<dbReference type="InterPro" id="IPR027417">
    <property type="entry name" value="P-loop_NTPase"/>
</dbReference>
<protein>
    <recommendedName>
        <fullName evidence="7">ATPase dynein-related AAA domain-containing protein</fullName>
    </recommendedName>
</protein>
<dbReference type="InterPro" id="IPR011704">
    <property type="entry name" value="ATPase_dyneun-rel_AAA"/>
</dbReference>
<dbReference type="PANTHER" id="PTHR48103">
    <property type="entry name" value="MIDASIN-RELATED"/>
    <property type="match status" value="1"/>
</dbReference>
<organism evidence="5 6">
    <name type="scientific">Puccinia triticina</name>
    <dbReference type="NCBI Taxonomy" id="208348"/>
    <lineage>
        <taxon>Eukaryota</taxon>
        <taxon>Fungi</taxon>
        <taxon>Dikarya</taxon>
        <taxon>Basidiomycota</taxon>
        <taxon>Pucciniomycotina</taxon>
        <taxon>Pucciniomycetes</taxon>
        <taxon>Pucciniales</taxon>
        <taxon>Pucciniaceae</taxon>
        <taxon>Puccinia</taxon>
    </lineage>
</organism>
<dbReference type="Gene3D" id="3.40.50.300">
    <property type="entry name" value="P-loop containing nucleotide triphosphate hydrolases"/>
    <property type="match status" value="1"/>
</dbReference>
<feature type="domain" description="Midasin AAA lid" evidence="4">
    <location>
        <begin position="6"/>
        <end position="88"/>
    </location>
</feature>
<dbReference type="Proteomes" id="UP001164743">
    <property type="component" value="Chromosome 14A"/>
</dbReference>
<evidence type="ECO:0000259" key="4">
    <source>
        <dbReference type="Pfam" id="PF17867"/>
    </source>
</evidence>
<dbReference type="EMBL" id="CP110434">
    <property type="protein sequence ID" value="WAQ91610.1"/>
    <property type="molecule type" value="Genomic_DNA"/>
</dbReference>
<dbReference type="PANTHER" id="PTHR48103:SF2">
    <property type="entry name" value="MIDASIN"/>
    <property type="match status" value="1"/>
</dbReference>
<name>A0ABY7D6J4_9BASI</name>
<evidence type="ECO:0000313" key="6">
    <source>
        <dbReference type="Proteomes" id="UP001164743"/>
    </source>
</evidence>
<reference evidence="5" key="1">
    <citation type="submission" date="2022-10" db="EMBL/GenBank/DDBJ databases">
        <title>Puccinia triticina Genome sequencing and assembly.</title>
        <authorList>
            <person name="Li C."/>
        </authorList>
    </citation>
    <scope>NUCLEOTIDE SEQUENCE</scope>
    <source>
        <strain evidence="5">Pt15</strain>
    </source>
</reference>
<evidence type="ECO:0000259" key="3">
    <source>
        <dbReference type="Pfam" id="PF07728"/>
    </source>
</evidence>
<evidence type="ECO:0000256" key="1">
    <source>
        <dbReference type="ARBA" id="ARBA00022741"/>
    </source>
</evidence>
<gene>
    <name evidence="5" type="ORF">PtA15_14A494</name>
</gene>
<evidence type="ECO:0000256" key="2">
    <source>
        <dbReference type="ARBA" id="ARBA00022840"/>
    </source>
</evidence>
<dbReference type="Pfam" id="PF17867">
    <property type="entry name" value="AAA_lid_7"/>
    <property type="match status" value="1"/>
</dbReference>
<dbReference type="RefSeq" id="XP_053027165.1">
    <property type="nucleotide sequence ID" value="XM_053163216.1"/>
</dbReference>
<dbReference type="SUPFAM" id="SSF52540">
    <property type="entry name" value="P-loop containing nucleoside triphosphate hydrolases"/>
    <property type="match status" value="1"/>
</dbReference>
<dbReference type="Pfam" id="PF07728">
    <property type="entry name" value="AAA_5"/>
    <property type="match status" value="1"/>
</dbReference>
<keyword evidence="2" id="KW-0067">ATP-binding</keyword>
<evidence type="ECO:0008006" key="7">
    <source>
        <dbReference type="Google" id="ProtNLM"/>
    </source>
</evidence>
<accession>A0ABY7D6J4</accession>
<feature type="domain" description="ATPase dynein-related AAA" evidence="3">
    <location>
        <begin position="236"/>
        <end position="318"/>
    </location>
</feature>
<keyword evidence="6" id="KW-1185">Reference proteome</keyword>
<dbReference type="GeneID" id="77804110"/>
<sequence>MASAFDQSAISKMVDFNYRLVEETNKPSFFASIGSPWELNLCDLARWLQITSMNGRYDLQLISPVEYIDMIYTGRFRTQDDQATSAKISQLKWLPILTGTEKSGKSSLVKFLAARKGVQLRVISLHSGTDTSDLIGGFEQTNMERKLIAIIEHTCQIIQQNLEHSSLCPDATATNLEMSFRDLKYLENLIFSFDTKILVSCVLDILKRLRSHPPDPAFKPLERSLVGVQTAKPGFRFEWINGPLVTSMKKGQWLLVENSNLCSASVLDRLNPSFEGAGILQLAEKGMTQGGIDTVIPHSDFRVIFAFNPRYGELSRAMRNRGVEIAFLPDPQLSFIRLPLPLSKCSVHSKPIAHTLNPSSNFLLFKKSLLSPQATAFSTQ</sequence>
<evidence type="ECO:0000313" key="5">
    <source>
        <dbReference type="EMBL" id="WAQ91610.1"/>
    </source>
</evidence>
<keyword evidence="1" id="KW-0547">Nucleotide-binding</keyword>
<dbReference type="InterPro" id="IPR040848">
    <property type="entry name" value="AAA_lid_7"/>
</dbReference>
<proteinExistence type="predicted"/>